<accession>A0ABU3Z839</accession>
<comment type="caution">
    <text evidence="1">The sequence shown here is derived from an EMBL/GenBank/DDBJ whole genome shotgun (WGS) entry which is preliminary data.</text>
</comment>
<sequence>MKSLGTYRFRQQLDHLYEADVVANSFHRNSLRADKVIITVDDFEMARYPIGLTAHGPCPVSAK</sequence>
<dbReference type="RefSeq" id="WP_317329775.1">
    <property type="nucleotide sequence ID" value="NZ_JAWJZA010000002.1"/>
</dbReference>
<evidence type="ECO:0000313" key="2">
    <source>
        <dbReference type="Proteomes" id="UP001272515"/>
    </source>
</evidence>
<protein>
    <submittedName>
        <fullName evidence="1">Uncharacterized protein</fullName>
    </submittedName>
</protein>
<reference evidence="1 2" key="1">
    <citation type="submission" date="2023-10" db="EMBL/GenBank/DDBJ databases">
        <title>Veillonella sp. nov., isolated from a pig farm feces dump.</title>
        <authorList>
            <person name="Chang Y.-H."/>
        </authorList>
    </citation>
    <scope>NUCLEOTIDE SEQUENCE [LARGE SCALE GENOMIC DNA]</scope>
    <source>
        <strain evidence="1 2">YH-vei2233</strain>
    </source>
</reference>
<organism evidence="1 2">
    <name type="scientific">Veillonella absiana</name>
    <dbReference type="NCBI Taxonomy" id="3079305"/>
    <lineage>
        <taxon>Bacteria</taxon>
        <taxon>Bacillati</taxon>
        <taxon>Bacillota</taxon>
        <taxon>Negativicutes</taxon>
        <taxon>Veillonellales</taxon>
        <taxon>Veillonellaceae</taxon>
        <taxon>Veillonella</taxon>
    </lineage>
</organism>
<dbReference type="Proteomes" id="UP001272515">
    <property type="component" value="Unassembled WGS sequence"/>
</dbReference>
<evidence type="ECO:0000313" key="1">
    <source>
        <dbReference type="EMBL" id="MDV5088076.1"/>
    </source>
</evidence>
<name>A0ABU3Z839_9FIRM</name>
<dbReference type="EMBL" id="JAWJZB010000004">
    <property type="protein sequence ID" value="MDV5088076.1"/>
    <property type="molecule type" value="Genomic_DNA"/>
</dbReference>
<proteinExistence type="predicted"/>
<gene>
    <name evidence="1" type="ORF">RVY80_04335</name>
</gene>
<keyword evidence="2" id="KW-1185">Reference proteome</keyword>